<feature type="domain" description="F-box" evidence="1">
    <location>
        <begin position="34"/>
        <end position="79"/>
    </location>
</feature>
<keyword evidence="3" id="KW-1185">Reference proteome</keyword>
<gene>
    <name evidence="2" type="ORF">B0J12DRAFT_159357</name>
</gene>
<evidence type="ECO:0000259" key="1">
    <source>
        <dbReference type="PROSITE" id="PS50181"/>
    </source>
</evidence>
<reference evidence="2 3" key="1">
    <citation type="journal article" date="2021" name="Nat. Commun.">
        <title>Genetic determinants of endophytism in the Arabidopsis root mycobiome.</title>
        <authorList>
            <person name="Mesny F."/>
            <person name="Miyauchi S."/>
            <person name="Thiergart T."/>
            <person name="Pickel B."/>
            <person name="Atanasova L."/>
            <person name="Karlsson M."/>
            <person name="Huettel B."/>
            <person name="Barry K.W."/>
            <person name="Haridas S."/>
            <person name="Chen C."/>
            <person name="Bauer D."/>
            <person name="Andreopoulos W."/>
            <person name="Pangilinan J."/>
            <person name="LaButti K."/>
            <person name="Riley R."/>
            <person name="Lipzen A."/>
            <person name="Clum A."/>
            <person name="Drula E."/>
            <person name="Henrissat B."/>
            <person name="Kohler A."/>
            <person name="Grigoriev I.V."/>
            <person name="Martin F.M."/>
            <person name="Hacquard S."/>
        </authorList>
    </citation>
    <scope>NUCLEOTIDE SEQUENCE [LARGE SCALE GENOMIC DNA]</scope>
    <source>
        <strain evidence="2 3">MPI-SDFR-AT-0080</strain>
    </source>
</reference>
<dbReference type="InterPro" id="IPR001810">
    <property type="entry name" value="F-box_dom"/>
</dbReference>
<name>A0ABQ8GRM4_9PEZI</name>
<sequence>MTTPNYPSDHRDAAMTDRLADQLRLTQQATDKKHITFCQLPVEIILEATNYLCPADILALRAANSRLRATLKPLYWKNTKAARRMKRYAEKEFAARLNSENFRRSCIVERRVTRNWDRTGEAACSACRRTHPISLFSSTQLNAGPELRCCRGTSDVLRVCQHLVFTFVELKALQTKADRARRATNMLSTYYNHNTLSPPLYYEGPAAAGSALSASGAFHHANPLTAPTIHDALHSIHGPRSCKIVSRAHFLARRDRHVAAGDGGCDSHMRARALGGDGDFHNLHGAPADPACLCGLEYGYMHLRSSLPEGVVRYAI</sequence>
<proteinExistence type="predicted"/>
<evidence type="ECO:0000313" key="3">
    <source>
        <dbReference type="Proteomes" id="UP000774617"/>
    </source>
</evidence>
<comment type="caution">
    <text evidence="2">The sequence shown here is derived from an EMBL/GenBank/DDBJ whole genome shotgun (WGS) entry which is preliminary data.</text>
</comment>
<protein>
    <recommendedName>
        <fullName evidence="1">F-box domain-containing protein</fullName>
    </recommendedName>
</protein>
<dbReference type="EMBL" id="JAGTJR010000002">
    <property type="protein sequence ID" value="KAH7063143.1"/>
    <property type="molecule type" value="Genomic_DNA"/>
</dbReference>
<dbReference type="PROSITE" id="PS50181">
    <property type="entry name" value="FBOX"/>
    <property type="match status" value="1"/>
</dbReference>
<organism evidence="2 3">
    <name type="scientific">Macrophomina phaseolina</name>
    <dbReference type="NCBI Taxonomy" id="35725"/>
    <lineage>
        <taxon>Eukaryota</taxon>
        <taxon>Fungi</taxon>
        <taxon>Dikarya</taxon>
        <taxon>Ascomycota</taxon>
        <taxon>Pezizomycotina</taxon>
        <taxon>Dothideomycetes</taxon>
        <taxon>Dothideomycetes incertae sedis</taxon>
        <taxon>Botryosphaeriales</taxon>
        <taxon>Botryosphaeriaceae</taxon>
        <taxon>Macrophomina</taxon>
    </lineage>
</organism>
<accession>A0ABQ8GRM4</accession>
<evidence type="ECO:0000313" key="2">
    <source>
        <dbReference type="EMBL" id="KAH7063143.1"/>
    </source>
</evidence>
<dbReference type="Proteomes" id="UP000774617">
    <property type="component" value="Unassembled WGS sequence"/>
</dbReference>